<evidence type="ECO:0000256" key="3">
    <source>
        <dbReference type="ARBA" id="ARBA00022723"/>
    </source>
</evidence>
<protein>
    <recommendedName>
        <fullName evidence="9">Peptidase M43 pregnancy-associated plasma-A domain-containing protein</fullName>
    </recommendedName>
</protein>
<comment type="similarity">
    <text evidence="1">Belongs to the peptidase M43B family.</text>
</comment>
<dbReference type="SUPFAM" id="SSF55486">
    <property type="entry name" value="Metalloproteases ('zincins'), catalytic domain"/>
    <property type="match status" value="1"/>
</dbReference>
<dbReference type="EMBL" id="ML210203">
    <property type="protein sequence ID" value="TFK24291.1"/>
    <property type="molecule type" value="Genomic_DNA"/>
</dbReference>
<keyword evidence="3" id="KW-0479">Metal-binding</keyword>
<dbReference type="GO" id="GO:0006508">
    <property type="term" value="P:proteolysis"/>
    <property type="evidence" value="ECO:0007669"/>
    <property type="project" value="UniProtKB-KW"/>
</dbReference>
<sequence length="219" mass="25249">IPVYYHVSYANQTFQGGYLSNQQVQGAFDLLVSGFQGSRFTFRLEDVQRHSNAMWFDLVNWEDDQINREMKQQTRVGGPRTLNIWTVGQRAIAYAQYPWDYQARRFTDGVTMRWNVFPNNGEEHLTGKTLIHEVGHWLGLYHTFEGDSCFGDNDFVSDTPAQAQSTNLYSGCGPRDTCPTQPGLDPISNYMDYSSDQCLTEFSQGQKDRMWGQYQTFRA</sequence>
<proteinExistence type="inferred from homology"/>
<feature type="domain" description="Peptidase M43 pregnancy-associated plasma-A" evidence="9">
    <location>
        <begin position="120"/>
        <end position="211"/>
    </location>
</feature>
<dbReference type="GO" id="GO:0008237">
    <property type="term" value="F:metallopeptidase activity"/>
    <property type="evidence" value="ECO:0007669"/>
    <property type="project" value="UniProtKB-KW"/>
</dbReference>
<name>A0A5C3KUH7_COPMA</name>
<keyword evidence="7" id="KW-0482">Metalloprotease</keyword>
<evidence type="ECO:0000313" key="11">
    <source>
        <dbReference type="Proteomes" id="UP000307440"/>
    </source>
</evidence>
<accession>A0A5C3KUH7</accession>
<dbReference type="OrthoDB" id="536211at2759"/>
<dbReference type="InterPro" id="IPR024079">
    <property type="entry name" value="MetalloPept_cat_dom_sf"/>
</dbReference>
<keyword evidence="8" id="KW-1015">Disulfide bond</keyword>
<gene>
    <name evidence="10" type="ORF">FA15DRAFT_592691</name>
</gene>
<keyword evidence="11" id="KW-1185">Reference proteome</keyword>
<dbReference type="Gene3D" id="3.40.390.10">
    <property type="entry name" value="Collagenase (Catalytic Domain)"/>
    <property type="match status" value="1"/>
</dbReference>
<evidence type="ECO:0000256" key="6">
    <source>
        <dbReference type="ARBA" id="ARBA00022833"/>
    </source>
</evidence>
<dbReference type="Proteomes" id="UP000307440">
    <property type="component" value="Unassembled WGS sequence"/>
</dbReference>
<dbReference type="PANTHER" id="PTHR47466">
    <property type="match status" value="1"/>
</dbReference>
<feature type="non-terminal residue" evidence="10">
    <location>
        <position position="1"/>
    </location>
</feature>
<dbReference type="InterPro" id="IPR008754">
    <property type="entry name" value="Peptidase_M43"/>
</dbReference>
<evidence type="ECO:0000256" key="5">
    <source>
        <dbReference type="ARBA" id="ARBA00022801"/>
    </source>
</evidence>
<dbReference type="PANTHER" id="PTHR47466:SF1">
    <property type="entry name" value="METALLOPROTEASE MEP1 (AFU_ORTHOLOGUE AFUA_1G07730)-RELATED"/>
    <property type="match status" value="1"/>
</dbReference>
<keyword evidence="4" id="KW-0732">Signal</keyword>
<dbReference type="CDD" id="cd04275">
    <property type="entry name" value="ZnMc_pappalysin_like"/>
    <property type="match status" value="1"/>
</dbReference>
<dbReference type="AlphaFoldDB" id="A0A5C3KUH7"/>
<keyword evidence="2" id="KW-0645">Protease</keyword>
<evidence type="ECO:0000256" key="1">
    <source>
        <dbReference type="ARBA" id="ARBA00008721"/>
    </source>
</evidence>
<evidence type="ECO:0000256" key="2">
    <source>
        <dbReference type="ARBA" id="ARBA00022670"/>
    </source>
</evidence>
<evidence type="ECO:0000256" key="8">
    <source>
        <dbReference type="ARBA" id="ARBA00023157"/>
    </source>
</evidence>
<evidence type="ECO:0000259" key="9">
    <source>
        <dbReference type="Pfam" id="PF05572"/>
    </source>
</evidence>
<dbReference type="GO" id="GO:0046872">
    <property type="term" value="F:metal ion binding"/>
    <property type="evidence" value="ECO:0007669"/>
    <property type="project" value="UniProtKB-KW"/>
</dbReference>
<organism evidence="10 11">
    <name type="scientific">Coprinopsis marcescibilis</name>
    <name type="common">Agaric fungus</name>
    <name type="synonym">Psathyrella marcescibilis</name>
    <dbReference type="NCBI Taxonomy" id="230819"/>
    <lineage>
        <taxon>Eukaryota</taxon>
        <taxon>Fungi</taxon>
        <taxon>Dikarya</taxon>
        <taxon>Basidiomycota</taxon>
        <taxon>Agaricomycotina</taxon>
        <taxon>Agaricomycetes</taxon>
        <taxon>Agaricomycetidae</taxon>
        <taxon>Agaricales</taxon>
        <taxon>Agaricineae</taxon>
        <taxon>Psathyrellaceae</taxon>
        <taxon>Coprinopsis</taxon>
    </lineage>
</organism>
<dbReference type="Pfam" id="PF05572">
    <property type="entry name" value="Peptidase_M43"/>
    <property type="match status" value="1"/>
</dbReference>
<keyword evidence="5" id="KW-0378">Hydrolase</keyword>
<evidence type="ECO:0000313" key="10">
    <source>
        <dbReference type="EMBL" id="TFK24291.1"/>
    </source>
</evidence>
<keyword evidence="6" id="KW-0862">Zinc</keyword>
<evidence type="ECO:0000256" key="4">
    <source>
        <dbReference type="ARBA" id="ARBA00022729"/>
    </source>
</evidence>
<evidence type="ECO:0000256" key="7">
    <source>
        <dbReference type="ARBA" id="ARBA00023049"/>
    </source>
</evidence>
<reference evidence="10 11" key="1">
    <citation type="journal article" date="2019" name="Nat. Ecol. Evol.">
        <title>Megaphylogeny resolves global patterns of mushroom evolution.</title>
        <authorList>
            <person name="Varga T."/>
            <person name="Krizsan K."/>
            <person name="Foldi C."/>
            <person name="Dima B."/>
            <person name="Sanchez-Garcia M."/>
            <person name="Sanchez-Ramirez S."/>
            <person name="Szollosi G.J."/>
            <person name="Szarkandi J.G."/>
            <person name="Papp V."/>
            <person name="Albert L."/>
            <person name="Andreopoulos W."/>
            <person name="Angelini C."/>
            <person name="Antonin V."/>
            <person name="Barry K.W."/>
            <person name="Bougher N.L."/>
            <person name="Buchanan P."/>
            <person name="Buyck B."/>
            <person name="Bense V."/>
            <person name="Catcheside P."/>
            <person name="Chovatia M."/>
            <person name="Cooper J."/>
            <person name="Damon W."/>
            <person name="Desjardin D."/>
            <person name="Finy P."/>
            <person name="Geml J."/>
            <person name="Haridas S."/>
            <person name="Hughes K."/>
            <person name="Justo A."/>
            <person name="Karasinski D."/>
            <person name="Kautmanova I."/>
            <person name="Kiss B."/>
            <person name="Kocsube S."/>
            <person name="Kotiranta H."/>
            <person name="LaButti K.M."/>
            <person name="Lechner B.E."/>
            <person name="Liimatainen K."/>
            <person name="Lipzen A."/>
            <person name="Lukacs Z."/>
            <person name="Mihaltcheva S."/>
            <person name="Morgado L.N."/>
            <person name="Niskanen T."/>
            <person name="Noordeloos M.E."/>
            <person name="Ohm R.A."/>
            <person name="Ortiz-Santana B."/>
            <person name="Ovrebo C."/>
            <person name="Racz N."/>
            <person name="Riley R."/>
            <person name="Savchenko A."/>
            <person name="Shiryaev A."/>
            <person name="Soop K."/>
            <person name="Spirin V."/>
            <person name="Szebenyi C."/>
            <person name="Tomsovsky M."/>
            <person name="Tulloss R.E."/>
            <person name="Uehling J."/>
            <person name="Grigoriev I.V."/>
            <person name="Vagvolgyi C."/>
            <person name="Papp T."/>
            <person name="Martin F.M."/>
            <person name="Miettinen O."/>
            <person name="Hibbett D.S."/>
            <person name="Nagy L.G."/>
        </authorList>
    </citation>
    <scope>NUCLEOTIDE SEQUENCE [LARGE SCALE GENOMIC DNA]</scope>
    <source>
        <strain evidence="10 11">CBS 121175</strain>
    </source>
</reference>